<dbReference type="AlphaFoldDB" id="G5SPG2"/>
<accession>G5SPG2</accession>
<dbReference type="Proteomes" id="UP000003598">
    <property type="component" value="Unassembled WGS sequence"/>
</dbReference>
<protein>
    <submittedName>
        <fullName evidence="1">Uncharacterized protein</fullName>
    </submittedName>
</protein>
<name>G5SPG2_9BACT</name>
<gene>
    <name evidence="1" type="ORF">HMPREF9441_01245</name>
</gene>
<reference evidence="1 2" key="1">
    <citation type="submission" date="2011-03" db="EMBL/GenBank/DDBJ databases">
        <authorList>
            <person name="Weinstock G."/>
            <person name="Sodergren E."/>
            <person name="Clifton S."/>
            <person name="Fulton L."/>
            <person name="Fulton B."/>
            <person name="Courtney L."/>
            <person name="Fronick C."/>
            <person name="Harrison M."/>
            <person name="Strong C."/>
            <person name="Farmer C."/>
            <person name="Delahaunty K."/>
            <person name="Markovic C."/>
            <person name="Hall O."/>
            <person name="Minx P."/>
            <person name="Tomlinson C."/>
            <person name="Mitreva M."/>
            <person name="Hou S."/>
            <person name="Chen J."/>
            <person name="Wollam A."/>
            <person name="Pepin K.H."/>
            <person name="Johnson M."/>
            <person name="Bhonagiri V."/>
            <person name="Zhang X."/>
            <person name="Suruliraj S."/>
            <person name="Warren W."/>
            <person name="Chinwalla A."/>
            <person name="Mardis E.R."/>
            <person name="Wilson R.K."/>
        </authorList>
    </citation>
    <scope>NUCLEOTIDE SEQUENCE [LARGE SCALE GENOMIC DNA]</scope>
    <source>
        <strain evidence="1 2">YIT 11840</strain>
    </source>
</reference>
<sequence>MQKDSVSLHAFSCQIEKKRCFQQFVFPLSGRFSGSLRSFIFFSAEKKSVFSAKRKIFLMRAILNRA</sequence>
<comment type="caution">
    <text evidence="1">The sequence shown here is derived from an EMBL/GenBank/DDBJ whole genome shotgun (WGS) entry which is preliminary data.</text>
</comment>
<dbReference type="HOGENOM" id="CLU_2827221_0_0_10"/>
<keyword evidence="2" id="KW-1185">Reference proteome</keyword>
<proteinExistence type="predicted"/>
<organism evidence="1 2">
    <name type="scientific">Paraprevotella clara YIT 11840</name>
    <dbReference type="NCBI Taxonomy" id="762968"/>
    <lineage>
        <taxon>Bacteria</taxon>
        <taxon>Pseudomonadati</taxon>
        <taxon>Bacteroidota</taxon>
        <taxon>Bacteroidia</taxon>
        <taxon>Bacteroidales</taxon>
        <taxon>Prevotellaceae</taxon>
        <taxon>Paraprevotella</taxon>
    </lineage>
</organism>
<dbReference type="EMBL" id="AFFY01000017">
    <property type="protein sequence ID" value="EHH00861.1"/>
    <property type="molecule type" value="Genomic_DNA"/>
</dbReference>
<evidence type="ECO:0000313" key="2">
    <source>
        <dbReference type="Proteomes" id="UP000003598"/>
    </source>
</evidence>
<evidence type="ECO:0000313" key="1">
    <source>
        <dbReference type="EMBL" id="EHH00861.1"/>
    </source>
</evidence>